<evidence type="ECO:0000313" key="2">
    <source>
        <dbReference type="EMBL" id="KGA35486.1"/>
    </source>
</evidence>
<name>A0A086E5C7_9GAMM</name>
<dbReference type="Gene3D" id="3.20.20.150">
    <property type="entry name" value="Divalent-metal-dependent TIM barrel enzymes"/>
    <property type="match status" value="1"/>
</dbReference>
<dbReference type="RefSeq" id="WP_039312122.1">
    <property type="nucleotide sequence ID" value="NZ_CP084655.1"/>
</dbReference>
<sequence length="356" mass="39983">MKTLKGPGIFLAQYIGDQAPFNTLENLAQWAAELGFKALQIPCNHPHIFDLSTAADSQTYCDDVKGLLAQHGLTISELSTHLEGQLVAVHPAYDDAFDDFAPPAYRRNPQARQEWAISAIKQAAKASSRLGLNAHATFSGALAWPYFYPWPPRKEVMIQEAFKELGRLWTPILDCFDEHGVDVCYELHPGEDLHDGVTFERFLDVVNHHPRANILYDPSHMHLQQMDYLGFIDRYHARIKAFHVKDAEFNTSSKSGVYGGYQSWAERAGRFRSPGDGQIDFGGIFSKLAQYDYDGWAVLEWECCLKDSNCGAKEGAAFINRHIIPVAGRAFDDFAATSDDRPLVRKMLGLKEENAE</sequence>
<dbReference type="PANTHER" id="PTHR12110:SF21">
    <property type="entry name" value="XYLOSE ISOMERASE-LIKE TIM BARREL DOMAIN-CONTAINING PROTEIN"/>
    <property type="match status" value="1"/>
</dbReference>
<dbReference type="PATRIC" id="fig|180957.23.peg.2280"/>
<protein>
    <submittedName>
        <fullName evidence="2">AP endonuclease</fullName>
    </submittedName>
</protein>
<gene>
    <name evidence="2" type="ORF">KU74_03165</name>
</gene>
<dbReference type="InterPro" id="IPR013022">
    <property type="entry name" value="Xyl_isomerase-like_TIM-brl"/>
</dbReference>
<keyword evidence="2" id="KW-0540">Nuclease</keyword>
<dbReference type="EMBL" id="JQOD01000001">
    <property type="protein sequence ID" value="KGA35486.1"/>
    <property type="molecule type" value="Genomic_DNA"/>
</dbReference>
<dbReference type="InterPro" id="IPR050312">
    <property type="entry name" value="IolE/XylAMocC-like"/>
</dbReference>
<keyword evidence="2" id="KW-0378">Hydrolase</keyword>
<organism evidence="2 3">
    <name type="scientific">Pectobacterium brasiliense</name>
    <dbReference type="NCBI Taxonomy" id="180957"/>
    <lineage>
        <taxon>Bacteria</taxon>
        <taxon>Pseudomonadati</taxon>
        <taxon>Pseudomonadota</taxon>
        <taxon>Gammaproteobacteria</taxon>
        <taxon>Enterobacterales</taxon>
        <taxon>Pectobacteriaceae</taxon>
        <taxon>Pectobacterium</taxon>
    </lineage>
</organism>
<reference evidence="2 3" key="1">
    <citation type="submission" date="2014-08" db="EMBL/GenBank/DDBJ databases">
        <title>Genome sequences of NCPPB Pectobacterium isolates.</title>
        <authorList>
            <person name="Glover R.H."/>
            <person name="Sapp M."/>
            <person name="Elphinstone J."/>
        </authorList>
    </citation>
    <scope>NUCLEOTIDE SEQUENCE [LARGE SCALE GENOMIC DNA]</scope>
    <source>
        <strain evidence="2 3">LMG 21372</strain>
    </source>
</reference>
<dbReference type="GO" id="GO:0004519">
    <property type="term" value="F:endonuclease activity"/>
    <property type="evidence" value="ECO:0007669"/>
    <property type="project" value="UniProtKB-KW"/>
</dbReference>
<keyword evidence="2" id="KW-0255">Endonuclease</keyword>
<feature type="domain" description="Xylose isomerase-like TIM barrel" evidence="1">
    <location>
        <begin position="29"/>
        <end position="321"/>
    </location>
</feature>
<dbReference type="Pfam" id="PF01261">
    <property type="entry name" value="AP_endonuc_2"/>
    <property type="match status" value="1"/>
</dbReference>
<evidence type="ECO:0000313" key="3">
    <source>
        <dbReference type="Proteomes" id="UP000029435"/>
    </source>
</evidence>
<dbReference type="STRING" id="180957.B5S52_15135"/>
<dbReference type="Proteomes" id="UP000029435">
    <property type="component" value="Unassembled WGS sequence"/>
</dbReference>
<evidence type="ECO:0000259" key="1">
    <source>
        <dbReference type="Pfam" id="PF01261"/>
    </source>
</evidence>
<dbReference type="InterPro" id="IPR036237">
    <property type="entry name" value="Xyl_isomerase-like_sf"/>
</dbReference>
<dbReference type="SUPFAM" id="SSF51658">
    <property type="entry name" value="Xylose isomerase-like"/>
    <property type="match status" value="1"/>
</dbReference>
<dbReference type="PANTHER" id="PTHR12110">
    <property type="entry name" value="HYDROXYPYRUVATE ISOMERASE"/>
    <property type="match status" value="1"/>
</dbReference>
<proteinExistence type="predicted"/>
<dbReference type="OrthoDB" id="9779184at2"/>
<comment type="caution">
    <text evidence="2">The sequence shown here is derived from an EMBL/GenBank/DDBJ whole genome shotgun (WGS) entry which is preliminary data.</text>
</comment>
<accession>A0A086E5C7</accession>
<dbReference type="AlphaFoldDB" id="A0A086E5C7"/>